<name>A0A2P7S1W1_9HYPH</name>
<dbReference type="AlphaFoldDB" id="A0A2P7S1W1"/>
<feature type="signal peptide" evidence="4">
    <location>
        <begin position="1"/>
        <end position="20"/>
    </location>
</feature>
<dbReference type="InterPro" id="IPR000914">
    <property type="entry name" value="SBP_5_dom"/>
</dbReference>
<evidence type="ECO:0000256" key="4">
    <source>
        <dbReference type="SAM" id="SignalP"/>
    </source>
</evidence>
<dbReference type="Gene3D" id="3.10.105.10">
    <property type="entry name" value="Dipeptide-binding Protein, Domain 3"/>
    <property type="match status" value="1"/>
</dbReference>
<feature type="domain" description="Solute-binding protein family 5" evidence="5">
    <location>
        <begin position="64"/>
        <end position="450"/>
    </location>
</feature>
<feature type="chain" id="PRO_5015146713" evidence="4">
    <location>
        <begin position="21"/>
        <end position="535"/>
    </location>
</feature>
<gene>
    <name evidence="6" type="ORF">C7I85_24540</name>
</gene>
<comment type="similarity">
    <text evidence="2">Belongs to the bacterial solute-binding protein 5 family.</text>
</comment>
<dbReference type="Gene3D" id="3.40.190.10">
    <property type="entry name" value="Periplasmic binding protein-like II"/>
    <property type="match status" value="1"/>
</dbReference>
<dbReference type="PIRSF" id="PIRSF002741">
    <property type="entry name" value="MppA"/>
    <property type="match status" value="1"/>
</dbReference>
<dbReference type="PANTHER" id="PTHR30290">
    <property type="entry name" value="PERIPLASMIC BINDING COMPONENT OF ABC TRANSPORTER"/>
    <property type="match status" value="1"/>
</dbReference>
<comment type="caution">
    <text evidence="6">The sequence shown here is derived from an EMBL/GenBank/DDBJ whole genome shotgun (WGS) entry which is preliminary data.</text>
</comment>
<dbReference type="CDD" id="cd08493">
    <property type="entry name" value="PBP2_DppA_like"/>
    <property type="match status" value="1"/>
</dbReference>
<dbReference type="RefSeq" id="WP_106726640.1">
    <property type="nucleotide sequence ID" value="NZ_PXYL01000018.1"/>
</dbReference>
<evidence type="ECO:0000259" key="5">
    <source>
        <dbReference type="Pfam" id="PF00496"/>
    </source>
</evidence>
<dbReference type="Proteomes" id="UP000240653">
    <property type="component" value="Unassembled WGS sequence"/>
</dbReference>
<sequence length="535" mass="58526">MKSILGLGIAALLATTPVYAADLSVCIEGSPETFNPELSSNGTTLFVLGQIYDNLISVKAGSSEIVPALAESWTISEDARTYTFKLRQGVKWQSNDSFKPTRDFNADDVVFTFERMLDPKHPYAEVNGGNYITFTTKLADALESVKKIDDQTVAFTLKTPLAPFLGIMAHQSLAITSAEYADVLQKAGTPELLDRQPIGTGPFALQDYQPDSAVRLVPFAETWGAAIGDEARTPKVDSVIMAISPDASVRLQRAMADECQIALYPNLADRERIQNSDNLELVRTPVASTGFITFNFKEEIFRNKKVREALAHAINIKPLVDVVYDGMGKATGSLVPPALWGFDEQIGPYDYDPEKAKELLKEAGYPDGFSTELWAVPVSRPYMPHGSRAAEMIQADWAAIGVKADIVTYEWSEYIARARSGEAKVGMFGGIYDFPDPSQIPNNYFSCDSAGKPSPSNIGSWCNAEFIDIMNKAGAITDQAERERLYKQAQQLFHDDVPAVILGGADTITAVNKKVKGYYEAIFGTSRLSGVTVED</sequence>
<evidence type="ECO:0000256" key="3">
    <source>
        <dbReference type="ARBA" id="ARBA00022729"/>
    </source>
</evidence>
<dbReference type="InterPro" id="IPR039424">
    <property type="entry name" value="SBP_5"/>
</dbReference>
<reference evidence="6 7" key="1">
    <citation type="submission" date="2018-03" db="EMBL/GenBank/DDBJ databases">
        <title>The draft genome of Mesorhizobium soli JCM 19897.</title>
        <authorList>
            <person name="Li L."/>
            <person name="Liu L."/>
            <person name="Liang L."/>
            <person name="Wang T."/>
            <person name="Zhang X."/>
        </authorList>
    </citation>
    <scope>NUCLEOTIDE SEQUENCE [LARGE SCALE GENOMIC DNA]</scope>
    <source>
        <strain evidence="6 7">JCM 19897</strain>
    </source>
</reference>
<evidence type="ECO:0000313" key="7">
    <source>
        <dbReference type="Proteomes" id="UP000240653"/>
    </source>
</evidence>
<dbReference type="Pfam" id="PF00496">
    <property type="entry name" value="SBP_bac_5"/>
    <property type="match status" value="1"/>
</dbReference>
<dbReference type="GO" id="GO:0043190">
    <property type="term" value="C:ATP-binding cassette (ABC) transporter complex"/>
    <property type="evidence" value="ECO:0007669"/>
    <property type="project" value="InterPro"/>
</dbReference>
<dbReference type="EMBL" id="PXYL01000018">
    <property type="protein sequence ID" value="PSJ56450.1"/>
    <property type="molecule type" value="Genomic_DNA"/>
</dbReference>
<organism evidence="6 7">
    <name type="scientific">Pseudaminobacter soli</name>
    <name type="common">ex Li et al. 2025</name>
    <dbReference type="NCBI Taxonomy" id="1295366"/>
    <lineage>
        <taxon>Bacteria</taxon>
        <taxon>Pseudomonadati</taxon>
        <taxon>Pseudomonadota</taxon>
        <taxon>Alphaproteobacteria</taxon>
        <taxon>Hyphomicrobiales</taxon>
        <taxon>Phyllobacteriaceae</taxon>
        <taxon>Pseudaminobacter</taxon>
    </lineage>
</organism>
<evidence type="ECO:0000313" key="6">
    <source>
        <dbReference type="EMBL" id="PSJ56450.1"/>
    </source>
</evidence>
<dbReference type="PANTHER" id="PTHR30290:SF38">
    <property type="entry name" value="D,D-DIPEPTIDE-BINDING PERIPLASMIC PROTEIN DDPA-RELATED"/>
    <property type="match status" value="1"/>
</dbReference>
<protein>
    <submittedName>
        <fullName evidence="6">ABC transporter substrate-binding protein</fullName>
    </submittedName>
</protein>
<dbReference type="OrthoDB" id="9803988at2"/>
<dbReference type="Gene3D" id="3.90.76.10">
    <property type="entry name" value="Dipeptide-binding Protein, Domain 1"/>
    <property type="match status" value="1"/>
</dbReference>
<dbReference type="SUPFAM" id="SSF53850">
    <property type="entry name" value="Periplasmic binding protein-like II"/>
    <property type="match status" value="1"/>
</dbReference>
<keyword evidence="7" id="KW-1185">Reference proteome</keyword>
<comment type="subcellular location">
    <subcellularLocation>
        <location evidence="1">Periplasm</location>
    </subcellularLocation>
</comment>
<evidence type="ECO:0000256" key="2">
    <source>
        <dbReference type="ARBA" id="ARBA00005695"/>
    </source>
</evidence>
<evidence type="ECO:0000256" key="1">
    <source>
        <dbReference type="ARBA" id="ARBA00004418"/>
    </source>
</evidence>
<dbReference type="GO" id="GO:0042938">
    <property type="term" value="P:dipeptide transport"/>
    <property type="evidence" value="ECO:0007669"/>
    <property type="project" value="TreeGrafter"/>
</dbReference>
<proteinExistence type="inferred from homology"/>
<dbReference type="GO" id="GO:1904680">
    <property type="term" value="F:peptide transmembrane transporter activity"/>
    <property type="evidence" value="ECO:0007669"/>
    <property type="project" value="TreeGrafter"/>
</dbReference>
<dbReference type="GO" id="GO:0030288">
    <property type="term" value="C:outer membrane-bounded periplasmic space"/>
    <property type="evidence" value="ECO:0007669"/>
    <property type="project" value="TreeGrafter"/>
</dbReference>
<keyword evidence="3 4" id="KW-0732">Signal</keyword>
<dbReference type="InterPro" id="IPR030678">
    <property type="entry name" value="Peptide/Ni-bd"/>
</dbReference>
<accession>A0A2P7S1W1</accession>